<sequence>MLSRHYHGLVLLYGSLHTMLSPRKHRVHSVICVSLSSCTPVLSPYMYTLVNLVLSCSQSLHVYYHVHPFKGPM</sequence>
<dbReference type="EMBL" id="JANAVB010010199">
    <property type="protein sequence ID" value="KAJ6839142.1"/>
    <property type="molecule type" value="Genomic_DNA"/>
</dbReference>
<protein>
    <submittedName>
        <fullName evidence="1">Uncharacterized protein</fullName>
    </submittedName>
</protein>
<dbReference type="AlphaFoldDB" id="A0AAX6HEG1"/>
<accession>A0AAX6HEG1</accession>
<reference evidence="1" key="2">
    <citation type="submission" date="2023-04" db="EMBL/GenBank/DDBJ databases">
        <authorList>
            <person name="Bruccoleri R.E."/>
            <person name="Oakeley E.J."/>
            <person name="Faust A.-M."/>
            <person name="Dessus-Babus S."/>
            <person name="Altorfer M."/>
            <person name="Burckhardt D."/>
            <person name="Oertli M."/>
            <person name="Naumann U."/>
            <person name="Petersen F."/>
            <person name="Wong J."/>
        </authorList>
    </citation>
    <scope>NUCLEOTIDE SEQUENCE</scope>
    <source>
        <strain evidence="1">GSM-AAB239-AS_SAM_17_03QT</strain>
        <tissue evidence="1">Leaf</tissue>
    </source>
</reference>
<comment type="caution">
    <text evidence="1">The sequence shown here is derived from an EMBL/GenBank/DDBJ whole genome shotgun (WGS) entry which is preliminary data.</text>
</comment>
<organism evidence="1 2">
    <name type="scientific">Iris pallida</name>
    <name type="common">Sweet iris</name>
    <dbReference type="NCBI Taxonomy" id="29817"/>
    <lineage>
        <taxon>Eukaryota</taxon>
        <taxon>Viridiplantae</taxon>
        <taxon>Streptophyta</taxon>
        <taxon>Embryophyta</taxon>
        <taxon>Tracheophyta</taxon>
        <taxon>Spermatophyta</taxon>
        <taxon>Magnoliopsida</taxon>
        <taxon>Liliopsida</taxon>
        <taxon>Asparagales</taxon>
        <taxon>Iridaceae</taxon>
        <taxon>Iridoideae</taxon>
        <taxon>Irideae</taxon>
        <taxon>Iris</taxon>
    </lineage>
</organism>
<reference evidence="1" key="1">
    <citation type="journal article" date="2023" name="GigaByte">
        <title>Genome assembly of the bearded iris, Iris pallida Lam.</title>
        <authorList>
            <person name="Bruccoleri R.E."/>
            <person name="Oakeley E.J."/>
            <person name="Faust A.M.E."/>
            <person name="Altorfer M."/>
            <person name="Dessus-Babus S."/>
            <person name="Burckhardt D."/>
            <person name="Oertli M."/>
            <person name="Naumann U."/>
            <person name="Petersen F."/>
            <person name="Wong J."/>
        </authorList>
    </citation>
    <scope>NUCLEOTIDE SEQUENCE</scope>
    <source>
        <strain evidence="1">GSM-AAB239-AS_SAM_17_03QT</strain>
    </source>
</reference>
<keyword evidence="2" id="KW-1185">Reference proteome</keyword>
<proteinExistence type="predicted"/>
<dbReference type="Proteomes" id="UP001140949">
    <property type="component" value="Unassembled WGS sequence"/>
</dbReference>
<name>A0AAX6HEG1_IRIPA</name>
<evidence type="ECO:0000313" key="1">
    <source>
        <dbReference type="EMBL" id="KAJ6839142.1"/>
    </source>
</evidence>
<gene>
    <name evidence="1" type="ORF">M6B38_316715</name>
</gene>
<evidence type="ECO:0000313" key="2">
    <source>
        <dbReference type="Proteomes" id="UP001140949"/>
    </source>
</evidence>